<organism evidence="1 2">
    <name type="scientific">Candidatus Lokiarchaeum ossiferum</name>
    <dbReference type="NCBI Taxonomy" id="2951803"/>
    <lineage>
        <taxon>Archaea</taxon>
        <taxon>Promethearchaeati</taxon>
        <taxon>Promethearchaeota</taxon>
        <taxon>Promethearchaeia</taxon>
        <taxon>Promethearchaeales</taxon>
        <taxon>Promethearchaeaceae</taxon>
        <taxon>Candidatus Lokiarchaeum</taxon>
    </lineage>
</organism>
<protein>
    <recommendedName>
        <fullName evidence="3">FUZ/MON1/HPS1 first Longin domain-containing protein</fullName>
    </recommendedName>
</protein>
<evidence type="ECO:0000313" key="2">
    <source>
        <dbReference type="Proteomes" id="UP001208689"/>
    </source>
</evidence>
<dbReference type="Proteomes" id="UP001208689">
    <property type="component" value="Chromosome"/>
</dbReference>
<dbReference type="EMBL" id="CP104013">
    <property type="protein sequence ID" value="UYP43768.1"/>
    <property type="molecule type" value="Genomic_DNA"/>
</dbReference>
<accession>A0ABY6HJT6</accession>
<name>A0ABY6HJT6_9ARCH</name>
<proteinExistence type="predicted"/>
<evidence type="ECO:0000313" key="1">
    <source>
        <dbReference type="EMBL" id="UYP43768.1"/>
    </source>
</evidence>
<sequence length="130" mass="14946">MTSKLMEIWIISNAGAPLLHIKNPAFPNKQSVDPALFSGMITAMEFTANHSLNAIKMHDSKIMIMPKLEKSNEFILVGRTHINNRDKTVRKTLQKIQKTFHTEFGQIIGSWVGDLSIFDYFKDLLMEKYF</sequence>
<evidence type="ECO:0008006" key="3">
    <source>
        <dbReference type="Google" id="ProtNLM"/>
    </source>
</evidence>
<reference evidence="1" key="1">
    <citation type="submission" date="2022-09" db="EMBL/GenBank/DDBJ databases">
        <title>Actin cytoskeleton and complex cell architecture in an #Asgard archaeon.</title>
        <authorList>
            <person name="Ponce Toledo R.I."/>
            <person name="Schleper C."/>
            <person name="Rodrigues Oliveira T."/>
            <person name="Wollweber F."/>
            <person name="Xu J."/>
            <person name="Rittmann S."/>
            <person name="Klingl A."/>
            <person name="Pilhofer M."/>
        </authorList>
    </citation>
    <scope>NUCLEOTIDE SEQUENCE</scope>
    <source>
        <strain evidence="1">B-35</strain>
    </source>
</reference>
<gene>
    <name evidence="1" type="ORF">NEF87_000053</name>
</gene>
<keyword evidence="2" id="KW-1185">Reference proteome</keyword>